<dbReference type="Proteomes" id="UP000018439">
    <property type="component" value="Chromosome"/>
</dbReference>
<feature type="binding site" evidence="3">
    <location>
        <begin position="83"/>
        <end position="84"/>
    </location>
    <ligand>
        <name>5-phospho-alpha-D-ribose 1-diphosphate</name>
        <dbReference type="ChEBI" id="CHEBI:58017"/>
    </ligand>
</feature>
<keyword evidence="7" id="KW-1185">Reference proteome</keyword>
<dbReference type="GO" id="GO:0000162">
    <property type="term" value="P:L-tryptophan biosynthetic process"/>
    <property type="evidence" value="ECO:0007669"/>
    <property type="project" value="UniProtKB-UniRule"/>
</dbReference>
<dbReference type="HOGENOM" id="CLU_034315_3_1_10"/>
<gene>
    <name evidence="3" type="primary">trpD</name>
    <name evidence="6" type="ORF">Bcop_1813</name>
</gene>
<protein>
    <recommendedName>
        <fullName evidence="3">Anthranilate phosphoribosyltransferase</fullName>
        <ecNumber evidence="3">2.4.2.18</ecNumber>
    </recommendedName>
</protein>
<keyword evidence="3" id="KW-0057">Aromatic amino acid biosynthesis</keyword>
<dbReference type="GO" id="GO:0004048">
    <property type="term" value="F:anthranilate phosphoribosyltransferase activity"/>
    <property type="evidence" value="ECO:0007669"/>
    <property type="project" value="UniProtKB-UniRule"/>
</dbReference>
<feature type="binding site" evidence="3">
    <location>
        <position position="225"/>
    </location>
    <ligand>
        <name>Mg(2+)</name>
        <dbReference type="ChEBI" id="CHEBI:18420"/>
        <label>1</label>
    </ligand>
</feature>
<evidence type="ECO:0000313" key="7">
    <source>
        <dbReference type="Proteomes" id="UP000018439"/>
    </source>
</evidence>
<organism evidence="6 7">
    <name type="scientific">Bacteroides coprosuis DSM 18011</name>
    <dbReference type="NCBI Taxonomy" id="679937"/>
    <lineage>
        <taxon>Bacteria</taxon>
        <taxon>Pseudomonadati</taxon>
        <taxon>Bacteroidota</taxon>
        <taxon>Bacteroidia</taxon>
        <taxon>Bacteroidales</taxon>
        <taxon>Bacteroidaceae</taxon>
        <taxon>Bacteroides</taxon>
    </lineage>
</organism>
<comment type="cofactor">
    <cofactor evidence="3">
        <name>Mg(2+)</name>
        <dbReference type="ChEBI" id="CHEBI:18420"/>
    </cofactor>
    <text evidence="3">Binds 2 magnesium ions per monomer.</text>
</comment>
<comment type="subunit">
    <text evidence="3">Homodimer.</text>
</comment>
<dbReference type="Gene3D" id="1.20.970.10">
    <property type="entry name" value="Transferase, Pyrimidine Nucleoside Phosphorylase, Chain C"/>
    <property type="match status" value="1"/>
</dbReference>
<dbReference type="AlphaFoldDB" id="F3ZRR2"/>
<keyword evidence="3" id="KW-0460">Magnesium</keyword>
<evidence type="ECO:0000313" key="6">
    <source>
        <dbReference type="EMBL" id="EGJ72001.1"/>
    </source>
</evidence>
<dbReference type="EC" id="2.4.2.18" evidence="3"/>
<dbReference type="Pfam" id="PF02885">
    <property type="entry name" value="Glycos_trans_3N"/>
    <property type="match status" value="1"/>
</dbReference>
<dbReference type="InterPro" id="IPR017459">
    <property type="entry name" value="Glycosyl_Trfase_fam3_N_dom"/>
</dbReference>
<feature type="binding site" evidence="3">
    <location>
        <position position="80"/>
    </location>
    <ligand>
        <name>anthranilate</name>
        <dbReference type="ChEBI" id="CHEBI:16567"/>
        <label>1</label>
    </ligand>
</feature>
<feature type="binding site" evidence="3">
    <location>
        <begin position="90"/>
        <end position="93"/>
    </location>
    <ligand>
        <name>5-phospho-alpha-D-ribose 1-diphosphate</name>
        <dbReference type="ChEBI" id="CHEBI:58017"/>
    </ligand>
</feature>
<evidence type="ECO:0000256" key="3">
    <source>
        <dbReference type="HAMAP-Rule" id="MF_00211"/>
    </source>
</evidence>
<evidence type="ECO:0000256" key="1">
    <source>
        <dbReference type="ARBA" id="ARBA00022676"/>
    </source>
</evidence>
<dbReference type="Gene3D" id="3.40.1030.10">
    <property type="entry name" value="Nucleoside phosphorylase/phosphoribosyltransferase catalytic domain"/>
    <property type="match status" value="1"/>
</dbReference>
<feature type="binding site" evidence="3">
    <location>
        <position position="111"/>
    </location>
    <ligand>
        <name>anthranilate</name>
        <dbReference type="ChEBI" id="CHEBI:16567"/>
        <label>1</label>
    </ligand>
</feature>
<evidence type="ECO:0000256" key="2">
    <source>
        <dbReference type="ARBA" id="ARBA00022679"/>
    </source>
</evidence>
<feature type="domain" description="Glycosyl transferase family 3" evidence="4">
    <location>
        <begin position="74"/>
        <end position="318"/>
    </location>
</feature>
<dbReference type="GO" id="GO:0005829">
    <property type="term" value="C:cytosol"/>
    <property type="evidence" value="ECO:0007669"/>
    <property type="project" value="TreeGrafter"/>
</dbReference>
<reference evidence="6 7" key="1">
    <citation type="journal article" date="2011" name="Stand. Genomic Sci.">
        <title>Non-contiguous finished genome sequence of Bacteroides coprosuis type strain (PC139).</title>
        <authorList>
            <person name="Land M."/>
            <person name="Held B."/>
            <person name="Gronow S."/>
            <person name="Abt B."/>
            <person name="Lucas S."/>
            <person name="Del Rio T.G."/>
            <person name="Nolan M."/>
            <person name="Tice H."/>
            <person name="Cheng J.F."/>
            <person name="Pitluck S."/>
            <person name="Liolios K."/>
            <person name="Pagani I."/>
            <person name="Ivanova N."/>
            <person name="Mavromatis K."/>
            <person name="Mikhailova N."/>
            <person name="Pati A."/>
            <person name="Tapia R."/>
            <person name="Han C."/>
            <person name="Goodwin L."/>
            <person name="Chen A."/>
            <person name="Palaniappan K."/>
            <person name="Hauser L."/>
            <person name="Brambilla E.M."/>
            <person name="Rohde M."/>
            <person name="Goker M."/>
            <person name="Detter J.C."/>
            <person name="Woyke T."/>
            <person name="Bristow J."/>
            <person name="Eisen J.A."/>
            <person name="Markowitz V."/>
            <person name="Hugenholtz P."/>
            <person name="Kyrpides N.C."/>
            <person name="Klenk H.P."/>
            <person name="Lapidus A."/>
        </authorList>
    </citation>
    <scope>NUCLEOTIDE SEQUENCE</scope>
    <source>
        <strain evidence="6 7">DSM 18011</strain>
    </source>
</reference>
<dbReference type="InterPro" id="IPR035902">
    <property type="entry name" value="Nuc_phospho_transferase"/>
</dbReference>
<dbReference type="OrthoDB" id="9806430at2"/>
<dbReference type="InterPro" id="IPR036320">
    <property type="entry name" value="Glycosyl_Trfase_fam3_N_dom_sf"/>
</dbReference>
<feature type="binding site" evidence="3">
    <location>
        <position position="92"/>
    </location>
    <ligand>
        <name>Mg(2+)</name>
        <dbReference type="ChEBI" id="CHEBI:18420"/>
        <label>1</label>
    </ligand>
</feature>
<comment type="catalytic activity">
    <reaction evidence="3">
        <text>N-(5-phospho-beta-D-ribosyl)anthranilate + diphosphate = 5-phospho-alpha-D-ribose 1-diphosphate + anthranilate</text>
        <dbReference type="Rhea" id="RHEA:11768"/>
        <dbReference type="ChEBI" id="CHEBI:16567"/>
        <dbReference type="ChEBI" id="CHEBI:18277"/>
        <dbReference type="ChEBI" id="CHEBI:33019"/>
        <dbReference type="ChEBI" id="CHEBI:58017"/>
        <dbReference type="EC" id="2.4.2.18"/>
    </reaction>
</comment>
<keyword evidence="1 3" id="KW-0328">Glycosyltransferase</keyword>
<dbReference type="SUPFAM" id="SSF52418">
    <property type="entry name" value="Nucleoside phosphorylase/phosphoribosyltransferase catalytic domain"/>
    <property type="match status" value="1"/>
</dbReference>
<comment type="similarity">
    <text evidence="3">Belongs to the anthranilate phosphoribosyltransferase family.</text>
</comment>
<dbReference type="PANTHER" id="PTHR43285:SF2">
    <property type="entry name" value="ANTHRANILATE PHOSPHORIBOSYLTRANSFERASE"/>
    <property type="match status" value="1"/>
</dbReference>
<comment type="function">
    <text evidence="3">Catalyzes the transfer of the phosphoribosyl group of 5-phosphorylribose-1-pyrophosphate (PRPP) to anthranilate to yield N-(5'-phosphoribosyl)-anthranilate (PRA).</text>
</comment>
<dbReference type="GO" id="GO:0000287">
    <property type="term" value="F:magnesium ion binding"/>
    <property type="evidence" value="ECO:0007669"/>
    <property type="project" value="UniProtKB-UniRule"/>
</dbReference>
<proteinExistence type="inferred from homology"/>
<feature type="binding site" evidence="3">
    <location>
        <position position="224"/>
    </location>
    <ligand>
        <name>Mg(2+)</name>
        <dbReference type="ChEBI" id="CHEBI:18420"/>
        <label>2</label>
    </ligand>
</feature>
<dbReference type="STRING" id="679937.Bcop_1813"/>
<feature type="binding site" evidence="3">
    <location>
        <position position="120"/>
    </location>
    <ligand>
        <name>5-phospho-alpha-D-ribose 1-diphosphate</name>
        <dbReference type="ChEBI" id="CHEBI:58017"/>
    </ligand>
</feature>
<evidence type="ECO:0000259" key="5">
    <source>
        <dbReference type="Pfam" id="PF02885"/>
    </source>
</evidence>
<keyword evidence="2 3" id="KW-0808">Transferase</keyword>
<dbReference type="HAMAP" id="MF_00211">
    <property type="entry name" value="TrpD"/>
    <property type="match status" value="1"/>
</dbReference>
<dbReference type="InterPro" id="IPR005940">
    <property type="entry name" value="Anthranilate_Pribosyl_Tfrase"/>
</dbReference>
<feature type="binding site" evidence="3">
    <location>
        <position position="88"/>
    </location>
    <ligand>
        <name>5-phospho-alpha-D-ribose 1-diphosphate</name>
        <dbReference type="ChEBI" id="CHEBI:58017"/>
    </ligand>
</feature>
<feature type="binding site" evidence="3">
    <location>
        <begin position="108"/>
        <end position="116"/>
    </location>
    <ligand>
        <name>5-phospho-alpha-D-ribose 1-diphosphate</name>
        <dbReference type="ChEBI" id="CHEBI:58017"/>
    </ligand>
</feature>
<dbReference type="eggNOG" id="COG0547">
    <property type="taxonomic scope" value="Bacteria"/>
</dbReference>
<accession>F3ZRR2</accession>
<dbReference type="NCBIfam" id="TIGR01245">
    <property type="entry name" value="trpD"/>
    <property type="match status" value="1"/>
</dbReference>
<feature type="binding site" evidence="3">
    <location>
        <position position="166"/>
    </location>
    <ligand>
        <name>anthranilate</name>
        <dbReference type="ChEBI" id="CHEBI:16567"/>
        <label>2</label>
    </ligand>
</feature>
<keyword evidence="3" id="KW-0028">Amino-acid biosynthesis</keyword>
<dbReference type="EMBL" id="CM001167">
    <property type="protein sequence ID" value="EGJ72001.1"/>
    <property type="molecule type" value="Genomic_DNA"/>
</dbReference>
<sequence length="331" mass="36779">MKQILLKLYDEDTLNRDEAIEVIDILAQGKMNDASLASLISVFQMRPITIDEFLGFTEGMLRHKQDLSRLQSYDPIDIVGTGGDGKNTFNISTLACFTVAAAGYKVAKHGNYGVSSVSGASTVMEQLGIRFTSDSSRLERSLDACNITFLHAPLFNTGMKAAGKVRKELGTRTFFNMLGPVINPIQNKKILLGVYNLKMARLYQYMYQHTDVDFALVHSLDGYDEISLTSDFKVVDRKKESIIHPQDIGFEKLRQEALYGGSTPQEAAQIFVNVIQNKATLAQKQAVVVNAAYGIQLIDKKPLQECIAEAQRAMESGALQQTFEKFRTLNS</sequence>
<evidence type="ECO:0000259" key="4">
    <source>
        <dbReference type="Pfam" id="PF00591"/>
    </source>
</evidence>
<feature type="domain" description="Glycosyl transferase family 3 N-terminal" evidence="5">
    <location>
        <begin position="2"/>
        <end position="63"/>
    </location>
</feature>
<comment type="caution">
    <text evidence="3">Lacks conserved residue(s) required for the propagation of feature annotation.</text>
</comment>
<dbReference type="PANTHER" id="PTHR43285">
    <property type="entry name" value="ANTHRANILATE PHOSPHORIBOSYLTRANSFERASE"/>
    <property type="match status" value="1"/>
</dbReference>
<keyword evidence="3" id="KW-0479">Metal-binding</keyword>
<comment type="pathway">
    <text evidence="3">Amino-acid biosynthesis; L-tryptophan biosynthesis; L-tryptophan from chorismate: step 2/5.</text>
</comment>
<dbReference type="InterPro" id="IPR000312">
    <property type="entry name" value="Glycosyl_Trfase_fam3"/>
</dbReference>
<dbReference type="SUPFAM" id="SSF47648">
    <property type="entry name" value="Nucleoside phosphorylase/phosphoribosyltransferase N-terminal domain"/>
    <property type="match status" value="1"/>
</dbReference>
<feature type="binding site" evidence="3">
    <location>
        <position position="225"/>
    </location>
    <ligand>
        <name>Mg(2+)</name>
        <dbReference type="ChEBI" id="CHEBI:18420"/>
        <label>2</label>
    </ligand>
</feature>
<name>F3ZRR2_9BACE</name>
<dbReference type="Pfam" id="PF00591">
    <property type="entry name" value="Glycos_transf_3"/>
    <property type="match status" value="1"/>
</dbReference>
<feature type="binding site" evidence="3">
    <location>
        <position position="80"/>
    </location>
    <ligand>
        <name>5-phospho-alpha-D-ribose 1-diphosphate</name>
        <dbReference type="ChEBI" id="CHEBI:58017"/>
    </ligand>
</feature>
<keyword evidence="3" id="KW-0822">Tryptophan biosynthesis</keyword>